<proteinExistence type="predicted"/>
<evidence type="ECO:0000313" key="2">
    <source>
        <dbReference type="EMBL" id="KAB5518373.1"/>
    </source>
</evidence>
<feature type="compositionally biased region" description="Low complexity" evidence="1">
    <location>
        <begin position="143"/>
        <end position="152"/>
    </location>
</feature>
<feature type="region of interest" description="Disordered" evidence="1">
    <location>
        <begin position="55"/>
        <end position="152"/>
    </location>
</feature>
<keyword evidence="3" id="KW-1185">Reference proteome</keyword>
<dbReference type="AlphaFoldDB" id="A0A5N5JLW8"/>
<accession>A0A5N5JLW8</accession>
<comment type="caution">
    <text evidence="2">The sequence shown here is derived from an EMBL/GenBank/DDBJ whole genome shotgun (WGS) entry which is preliminary data.</text>
</comment>
<feature type="compositionally biased region" description="Polar residues" evidence="1">
    <location>
        <begin position="121"/>
        <end position="139"/>
    </location>
</feature>
<organism evidence="2 3">
    <name type="scientific">Pangasianodon hypophthalmus</name>
    <name type="common">Striped catfish</name>
    <name type="synonym">Helicophagus hypophthalmus</name>
    <dbReference type="NCBI Taxonomy" id="310915"/>
    <lineage>
        <taxon>Eukaryota</taxon>
        <taxon>Metazoa</taxon>
        <taxon>Chordata</taxon>
        <taxon>Craniata</taxon>
        <taxon>Vertebrata</taxon>
        <taxon>Euteleostomi</taxon>
        <taxon>Actinopterygii</taxon>
        <taxon>Neopterygii</taxon>
        <taxon>Teleostei</taxon>
        <taxon>Ostariophysi</taxon>
        <taxon>Siluriformes</taxon>
        <taxon>Pangasiidae</taxon>
        <taxon>Pangasianodon</taxon>
    </lineage>
</organism>
<name>A0A5N5JLW8_PANHP</name>
<feature type="compositionally biased region" description="Basic and acidic residues" evidence="1">
    <location>
        <begin position="10"/>
        <end position="32"/>
    </location>
</feature>
<protein>
    <submittedName>
        <fullName evidence="2">Uncharacterized protein</fullName>
    </submittedName>
</protein>
<gene>
    <name evidence="2" type="ORF">PHYPO_G00165110</name>
</gene>
<dbReference type="EMBL" id="VFJC01000029">
    <property type="protein sequence ID" value="KAB5518373.1"/>
    <property type="molecule type" value="Genomic_DNA"/>
</dbReference>
<feature type="compositionally biased region" description="Basic and acidic residues" evidence="1">
    <location>
        <begin position="104"/>
        <end position="116"/>
    </location>
</feature>
<sequence length="212" mass="23725">MTALTGWRDSQNDLQRDKADRSHSRHPERTTEFIEPLSATSWLERRFPAHPASALTLWDGGVNPSEPLPPSSDQVIEENTQEKITTSTASSQLSHNSSVATQTEEEKTHTSERSKSGELPQRTSLSHEITVRSTDQHQAANHDPPQLSSDQSSSVLVSSSVLRFFLSNQRLLRCFQDPALCPVLTLSPNRESPTRSKVKRVLLCWKTMLVTL</sequence>
<reference evidence="2 3" key="1">
    <citation type="submission" date="2019-06" db="EMBL/GenBank/DDBJ databases">
        <title>A chromosome-scale genome assembly of the striped catfish, Pangasianodon hypophthalmus.</title>
        <authorList>
            <person name="Wen M."/>
            <person name="Zahm M."/>
            <person name="Roques C."/>
            <person name="Cabau C."/>
            <person name="Klopp C."/>
            <person name="Donnadieu C."/>
            <person name="Jouanno E."/>
            <person name="Avarre J.-C."/>
            <person name="Campet M."/>
            <person name="Ha T.T.T."/>
            <person name="Dugue R."/>
            <person name="Lampietro C."/>
            <person name="Louis A."/>
            <person name="Herpin A."/>
            <person name="Echchiki A."/>
            <person name="Berthelot C."/>
            <person name="Parey E."/>
            <person name="Roest-Crollius H."/>
            <person name="Braasch I."/>
            <person name="Postlethwait J."/>
            <person name="Bobe J."/>
            <person name="Montfort J."/>
            <person name="Bouchez O."/>
            <person name="Begum T."/>
            <person name="Schartl M."/>
            <person name="Guiguen Y."/>
        </authorList>
    </citation>
    <scope>NUCLEOTIDE SEQUENCE [LARGE SCALE GENOMIC DNA]</scope>
    <source>
        <strain evidence="2 3">Indonesia</strain>
        <tissue evidence="2">Blood</tissue>
    </source>
</reference>
<feature type="region of interest" description="Disordered" evidence="1">
    <location>
        <begin position="1"/>
        <end position="39"/>
    </location>
</feature>
<evidence type="ECO:0000313" key="3">
    <source>
        <dbReference type="Proteomes" id="UP000327468"/>
    </source>
</evidence>
<dbReference type="Proteomes" id="UP000327468">
    <property type="component" value="Chromosome 28"/>
</dbReference>
<evidence type="ECO:0000256" key="1">
    <source>
        <dbReference type="SAM" id="MobiDB-lite"/>
    </source>
</evidence>
<feature type="compositionally biased region" description="Polar residues" evidence="1">
    <location>
        <begin position="71"/>
        <end position="102"/>
    </location>
</feature>